<dbReference type="PANTHER" id="PTHR22891">
    <property type="entry name" value="EUKARYOTIC TRANSLATION INITIATION FACTOR 2C"/>
    <property type="match status" value="1"/>
</dbReference>
<feature type="domain" description="Piwi" evidence="2">
    <location>
        <begin position="668"/>
        <end position="1020"/>
    </location>
</feature>
<evidence type="ECO:0000256" key="1">
    <source>
        <dbReference type="SAM" id="MobiDB-lite"/>
    </source>
</evidence>
<protein>
    <recommendedName>
        <fullName evidence="2">Piwi domain-containing protein</fullName>
    </recommendedName>
</protein>
<proteinExistence type="predicted"/>
<dbReference type="GO" id="GO:0003676">
    <property type="term" value="F:nucleic acid binding"/>
    <property type="evidence" value="ECO:0007669"/>
    <property type="project" value="InterPro"/>
</dbReference>
<dbReference type="Gene3D" id="3.30.420.10">
    <property type="entry name" value="Ribonuclease H-like superfamily/Ribonuclease H"/>
    <property type="match status" value="1"/>
</dbReference>
<keyword evidence="4" id="KW-1185">Reference proteome</keyword>
<organism evidence="3 4">
    <name type="scientific">Pseudopithomyces chartarum</name>
    <dbReference type="NCBI Taxonomy" id="1892770"/>
    <lineage>
        <taxon>Eukaryota</taxon>
        <taxon>Fungi</taxon>
        <taxon>Dikarya</taxon>
        <taxon>Ascomycota</taxon>
        <taxon>Pezizomycotina</taxon>
        <taxon>Dothideomycetes</taxon>
        <taxon>Pleosporomycetidae</taxon>
        <taxon>Pleosporales</taxon>
        <taxon>Massarineae</taxon>
        <taxon>Didymosphaeriaceae</taxon>
        <taxon>Pseudopithomyces</taxon>
    </lineage>
</organism>
<dbReference type="InterPro" id="IPR036397">
    <property type="entry name" value="RNaseH_sf"/>
</dbReference>
<accession>A0AAN6M5T4</accession>
<gene>
    <name evidence="3" type="ORF">GRF29_1g1014530</name>
</gene>
<evidence type="ECO:0000313" key="4">
    <source>
        <dbReference type="Proteomes" id="UP001280581"/>
    </source>
</evidence>
<dbReference type="SUPFAM" id="SSF53098">
    <property type="entry name" value="Ribonuclease H-like"/>
    <property type="match status" value="1"/>
</dbReference>
<dbReference type="AlphaFoldDB" id="A0AAN6M5T4"/>
<dbReference type="Proteomes" id="UP001280581">
    <property type="component" value="Unassembled WGS sequence"/>
</dbReference>
<dbReference type="Pfam" id="PF02171">
    <property type="entry name" value="Piwi"/>
    <property type="match status" value="1"/>
</dbReference>
<dbReference type="InterPro" id="IPR003165">
    <property type="entry name" value="Piwi"/>
</dbReference>
<evidence type="ECO:0000259" key="2">
    <source>
        <dbReference type="SMART" id="SM00950"/>
    </source>
</evidence>
<comment type="caution">
    <text evidence="3">The sequence shown here is derived from an EMBL/GenBank/DDBJ whole genome shotgun (WGS) entry which is preliminary data.</text>
</comment>
<feature type="region of interest" description="Disordered" evidence="1">
    <location>
        <begin position="130"/>
        <end position="149"/>
    </location>
</feature>
<dbReference type="EMBL" id="WVTA01000001">
    <property type="protein sequence ID" value="KAK3216814.1"/>
    <property type="molecule type" value="Genomic_DNA"/>
</dbReference>
<dbReference type="InterPro" id="IPR012337">
    <property type="entry name" value="RNaseH-like_sf"/>
</dbReference>
<dbReference type="SMART" id="SM00950">
    <property type="entry name" value="Piwi"/>
    <property type="match status" value="1"/>
</dbReference>
<name>A0AAN6M5T4_9PLEO</name>
<reference evidence="3 4" key="1">
    <citation type="submission" date="2021-02" db="EMBL/GenBank/DDBJ databases">
        <title>Genome assembly of Pseudopithomyces chartarum.</title>
        <authorList>
            <person name="Jauregui R."/>
            <person name="Singh J."/>
            <person name="Voisey C."/>
        </authorList>
    </citation>
    <scope>NUCLEOTIDE SEQUENCE [LARGE SCALE GENOMIC DNA]</scope>
    <source>
        <strain evidence="3 4">AGR01</strain>
    </source>
</reference>
<sequence length="1095" mass="124537">MGGAPKRKKDNFWSEIYVGSNNSSKTSSTKAASRQDSVFTKLSGTTVTKVTTSSGVDFLHEDGKPESKASLGRMHYNLKYLPSLLFVDVDVTTKESVEDDDGGIEVKDVIVQSRRLRHLALKEFMASGANSRNEEVSSSSDEGSDNAGGEEIEVAGSFEHSKLAFDLEARFDGLDILKGHAIDEYQFATSPFGRTNRIIIPVKDRNTAINVLGKLENTKKLTETKKQKKLKAKRANPKLEDDPVTCTVVRQGIFIDPSDAEESVDRKELYRHGLQLLFQQQDRPATSRTDEHIAFEAPDGTVWVQDKDRTIHSEAPWGYGVRYKSIIDRSYRLCISFDLVPVLERDDSVSKYVTYHFPESFPVEHSGIRKIVKRLLQDLRVRCPFSKEISQHYSNVAQTHGWKYEYRVYDEEELQGLVDRVYTIKDVKYHSDVGHSITVDKLAADGSTETKHFTVKDYLELFHAAIDKKSQHLPLVDIGKTAPLWIPLNLLFFSDDQVPPHTGHLTAELKRLRGLVSAEKIAELGEEIVKGLNSRSNSLLQFEQPKKPELSLPFPASYDTPYQPLESVSPEDFDNSSRKRINGAAPLAKVSVMYITPKISSPTTEEFLENVYIALATESEKDSSNRILDISRGEISTNSIRSASELFRLQDKSRSIDMERLINPISNVFIGIIDGESMTTEKYKDAAAEIKRLGDRRLGAVTIAIDDRQLKERFQSDRITLPENILRKIRFMLGSMNFDWDDCHFSETIDIKYRNGLIVVGAHISQPDSTSTEMCPAVASIVASKASNPSFYRSIARVQIARECVSQSYDEDVPADVQKTPKLAHFYRPGIEDLQNIMRVIFKDWAAERKSLKYQKEEHQEKPRVVFYRDSCDATNREAHENESNQIMEAYKAVFMPEVSNSDVPLSYITVQKNNRCHTPAPKDGVSKRDVREAPFSFTTSEYKEDDIKHVRGDHRREEDGAKYQYHVHVNNQGSEMTLGKLKDLTNLLNNSSQLGDSVSLALPVHYARKLARRVLSYYDWMSHKDMSSYPNLLKDTEFGDITGKVQLEKLVTSLQYTTLRNQDLHRVRGDRDKKLKEFRIRPWSPKLDDKMFFI</sequence>
<evidence type="ECO:0000313" key="3">
    <source>
        <dbReference type="EMBL" id="KAK3216814.1"/>
    </source>
</evidence>